<evidence type="ECO:0000256" key="1">
    <source>
        <dbReference type="SAM" id="MobiDB-lite"/>
    </source>
</evidence>
<reference evidence="2 3" key="1">
    <citation type="journal article" date="2014" name="Nat. Genet.">
        <title>Genome and transcriptome of the porcine whipworm Trichuris suis.</title>
        <authorList>
            <person name="Jex A.R."/>
            <person name="Nejsum P."/>
            <person name="Schwarz E.M."/>
            <person name="Hu L."/>
            <person name="Young N.D."/>
            <person name="Hall R.S."/>
            <person name="Korhonen P.K."/>
            <person name="Liao S."/>
            <person name="Thamsborg S."/>
            <person name="Xia J."/>
            <person name="Xu P."/>
            <person name="Wang S."/>
            <person name="Scheerlinck J.P."/>
            <person name="Hofmann A."/>
            <person name="Sternberg P.W."/>
            <person name="Wang J."/>
            <person name="Gasser R.B."/>
        </authorList>
    </citation>
    <scope>NUCLEOTIDE SEQUENCE [LARGE SCALE GENOMIC DNA]</scope>
    <source>
        <strain evidence="2">DCEP-RM93M</strain>
    </source>
</reference>
<keyword evidence="3" id="KW-1185">Reference proteome</keyword>
<protein>
    <submittedName>
        <fullName evidence="2">Uncharacterized protein</fullName>
    </submittedName>
</protein>
<feature type="region of interest" description="Disordered" evidence="1">
    <location>
        <begin position="56"/>
        <end position="88"/>
    </location>
</feature>
<dbReference type="AlphaFoldDB" id="A0A085M577"/>
<name>A0A085M577_9BILA</name>
<accession>A0A085M577</accession>
<dbReference type="EMBL" id="KL363228">
    <property type="protein sequence ID" value="KFD52373.1"/>
    <property type="molecule type" value="Genomic_DNA"/>
</dbReference>
<sequence length="88" mass="10233">MTNGRTTLRRAWMRQLRCAKSPPCMVSLKSDIYLCRLVVNNIYHFREKSKQQSIAVSALSPSTLSPREVRNSPKQRRTDWYLSVPANH</sequence>
<gene>
    <name evidence="2" type="ORF">M513_06754</name>
</gene>
<organism evidence="2 3">
    <name type="scientific">Trichuris suis</name>
    <name type="common">pig whipworm</name>
    <dbReference type="NCBI Taxonomy" id="68888"/>
    <lineage>
        <taxon>Eukaryota</taxon>
        <taxon>Metazoa</taxon>
        <taxon>Ecdysozoa</taxon>
        <taxon>Nematoda</taxon>
        <taxon>Enoplea</taxon>
        <taxon>Dorylaimia</taxon>
        <taxon>Trichinellida</taxon>
        <taxon>Trichuridae</taxon>
        <taxon>Trichuris</taxon>
    </lineage>
</organism>
<feature type="compositionally biased region" description="Polar residues" evidence="1">
    <location>
        <begin position="56"/>
        <end position="65"/>
    </location>
</feature>
<proteinExistence type="predicted"/>
<dbReference type="Proteomes" id="UP000030764">
    <property type="component" value="Unassembled WGS sequence"/>
</dbReference>
<feature type="compositionally biased region" description="Basic and acidic residues" evidence="1">
    <location>
        <begin position="67"/>
        <end position="79"/>
    </location>
</feature>
<evidence type="ECO:0000313" key="3">
    <source>
        <dbReference type="Proteomes" id="UP000030764"/>
    </source>
</evidence>
<evidence type="ECO:0000313" key="2">
    <source>
        <dbReference type="EMBL" id="KFD52373.1"/>
    </source>
</evidence>